<evidence type="ECO:0000313" key="3">
    <source>
        <dbReference type="Proteomes" id="UP000517916"/>
    </source>
</evidence>
<keyword evidence="3" id="KW-1185">Reference proteome</keyword>
<protein>
    <submittedName>
        <fullName evidence="2">Uncharacterized protein</fullName>
    </submittedName>
</protein>
<dbReference type="RefSeq" id="WP_346140734.1">
    <property type="nucleotide sequence ID" value="NZ_BAAABQ010000091.1"/>
</dbReference>
<comment type="caution">
    <text evidence="2">The sequence shown here is derived from an EMBL/GenBank/DDBJ whole genome shotgun (WGS) entry which is preliminary data.</text>
</comment>
<dbReference type="EMBL" id="JACJID010000003">
    <property type="protein sequence ID" value="MBA8926827.1"/>
    <property type="molecule type" value="Genomic_DNA"/>
</dbReference>
<dbReference type="Proteomes" id="UP000517916">
    <property type="component" value="Unassembled WGS sequence"/>
</dbReference>
<feature type="transmembrane region" description="Helical" evidence="1">
    <location>
        <begin position="34"/>
        <end position="54"/>
    </location>
</feature>
<gene>
    <name evidence="2" type="ORF">BC739_004033</name>
</gene>
<sequence>MSVPLSWRYIALSAPATVIGGAAAALVPITTGAVGAGLVAGALVVCTLYLLRLILLSWHWHAHVQSPVLIGIAVLLPVREWSAWLPEMDGLLATQTGPRRRALLSNMTMAAPKVIASTWWALCGDRGEDLRHCLGMLVLTSLERQLVSVCAALRLVPYILPRDTLECRQHARVLRHTGFLARLVRMLFDGRRSRSVAALAETIVQRHRGLREERRAPQRRRSYEAALLMEIIQHLLELIAELEHLRGQRLVHRE</sequence>
<keyword evidence="1" id="KW-0812">Transmembrane</keyword>
<keyword evidence="1" id="KW-1133">Transmembrane helix</keyword>
<feature type="transmembrane region" description="Helical" evidence="1">
    <location>
        <begin position="6"/>
        <end position="27"/>
    </location>
</feature>
<name>A0ABR6BJK3_9PSEU</name>
<organism evidence="2 3">
    <name type="scientific">Kutzneria viridogrisea</name>
    <dbReference type="NCBI Taxonomy" id="47990"/>
    <lineage>
        <taxon>Bacteria</taxon>
        <taxon>Bacillati</taxon>
        <taxon>Actinomycetota</taxon>
        <taxon>Actinomycetes</taxon>
        <taxon>Pseudonocardiales</taxon>
        <taxon>Pseudonocardiaceae</taxon>
        <taxon>Kutzneria</taxon>
    </lineage>
</organism>
<accession>A0ABR6BJK3</accession>
<evidence type="ECO:0000256" key="1">
    <source>
        <dbReference type="SAM" id="Phobius"/>
    </source>
</evidence>
<evidence type="ECO:0000313" key="2">
    <source>
        <dbReference type="EMBL" id="MBA8926827.1"/>
    </source>
</evidence>
<proteinExistence type="predicted"/>
<keyword evidence="1" id="KW-0472">Membrane</keyword>
<reference evidence="2 3" key="1">
    <citation type="submission" date="2020-08" db="EMBL/GenBank/DDBJ databases">
        <title>Genomic Encyclopedia of Archaeal and Bacterial Type Strains, Phase II (KMG-II): from individual species to whole genera.</title>
        <authorList>
            <person name="Goeker M."/>
        </authorList>
    </citation>
    <scope>NUCLEOTIDE SEQUENCE [LARGE SCALE GENOMIC DNA]</scope>
    <source>
        <strain evidence="2 3">DSM 43850</strain>
    </source>
</reference>